<evidence type="ECO:0000313" key="1">
    <source>
        <dbReference type="EMBL" id="KAK1125864.1"/>
    </source>
</evidence>
<organism evidence="1 2">
    <name type="scientific">Melipona bicolor</name>
    <dbReference type="NCBI Taxonomy" id="60889"/>
    <lineage>
        <taxon>Eukaryota</taxon>
        <taxon>Metazoa</taxon>
        <taxon>Ecdysozoa</taxon>
        <taxon>Arthropoda</taxon>
        <taxon>Hexapoda</taxon>
        <taxon>Insecta</taxon>
        <taxon>Pterygota</taxon>
        <taxon>Neoptera</taxon>
        <taxon>Endopterygota</taxon>
        <taxon>Hymenoptera</taxon>
        <taxon>Apocrita</taxon>
        <taxon>Aculeata</taxon>
        <taxon>Apoidea</taxon>
        <taxon>Anthophila</taxon>
        <taxon>Apidae</taxon>
        <taxon>Melipona</taxon>
    </lineage>
</organism>
<reference evidence="1" key="1">
    <citation type="submission" date="2021-10" db="EMBL/GenBank/DDBJ databases">
        <title>Melipona bicolor Genome sequencing and assembly.</title>
        <authorList>
            <person name="Araujo N.S."/>
            <person name="Arias M.C."/>
        </authorList>
    </citation>
    <scope>NUCLEOTIDE SEQUENCE</scope>
    <source>
        <strain evidence="1">USP_2M_L1-L4_2017</strain>
        <tissue evidence="1">Whole body</tissue>
    </source>
</reference>
<dbReference type="Proteomes" id="UP001177670">
    <property type="component" value="Unassembled WGS sequence"/>
</dbReference>
<dbReference type="AlphaFoldDB" id="A0AA40FUY5"/>
<comment type="caution">
    <text evidence="1">The sequence shown here is derived from an EMBL/GenBank/DDBJ whole genome shotgun (WGS) entry which is preliminary data.</text>
</comment>
<dbReference type="EMBL" id="JAHYIQ010000015">
    <property type="protein sequence ID" value="KAK1125864.1"/>
    <property type="molecule type" value="Genomic_DNA"/>
</dbReference>
<sequence length="50" mass="5739">MSSTFLFRTRGRRIKQYVRILYSGYVEGLQPDKESADTTGRYHCPLVALG</sequence>
<proteinExistence type="predicted"/>
<protein>
    <submittedName>
        <fullName evidence="1">Uncharacterized protein</fullName>
    </submittedName>
</protein>
<gene>
    <name evidence="1" type="ORF">K0M31_005401</name>
</gene>
<evidence type="ECO:0000313" key="2">
    <source>
        <dbReference type="Proteomes" id="UP001177670"/>
    </source>
</evidence>
<name>A0AA40FUY5_9HYME</name>
<keyword evidence="2" id="KW-1185">Reference proteome</keyword>
<accession>A0AA40FUY5</accession>